<proteinExistence type="predicted"/>
<dbReference type="Proteomes" id="UP000216802">
    <property type="component" value="Unassembled WGS sequence"/>
</dbReference>
<evidence type="ECO:0000256" key="1">
    <source>
        <dbReference type="ARBA" id="ARBA00022448"/>
    </source>
</evidence>
<dbReference type="SUPFAM" id="SSF52540">
    <property type="entry name" value="P-loop containing nucleoside triphosphate hydrolases"/>
    <property type="match status" value="1"/>
</dbReference>
<keyword evidence="3" id="KW-0547">Nucleotide-binding</keyword>
<feature type="non-terminal residue" evidence="3">
    <location>
        <position position="108"/>
    </location>
</feature>
<dbReference type="InterPro" id="IPR003439">
    <property type="entry name" value="ABC_transporter-like_ATP-bd"/>
</dbReference>
<feature type="domain" description="ABC transporter" evidence="2">
    <location>
        <begin position="9"/>
        <end position="95"/>
    </location>
</feature>
<name>A0A269XGI0_9LACO</name>
<evidence type="ECO:0000313" key="4">
    <source>
        <dbReference type="Proteomes" id="UP000216802"/>
    </source>
</evidence>
<dbReference type="Gene3D" id="3.40.50.300">
    <property type="entry name" value="P-loop containing nucleotide triphosphate hydrolases"/>
    <property type="match status" value="1"/>
</dbReference>
<sequence>VLTDSEHKINVKIQQRHVGYLFQDYQLFPNMNVYKNITFMAEPSEHIDNLIQTLNIGHLMNQYPMTLSGGEAQRVALARSLSTKPDLILLDEPFSSLDDATKEESIEL</sequence>
<dbReference type="InterPro" id="IPR050093">
    <property type="entry name" value="ABC_SmlMolc_Importer"/>
</dbReference>
<gene>
    <name evidence="3" type="ORF">B8W98_12570</name>
</gene>
<dbReference type="RefSeq" id="WP_143443278.1">
    <property type="nucleotide sequence ID" value="NZ_NCXI01000332.1"/>
</dbReference>
<dbReference type="InterPro" id="IPR027417">
    <property type="entry name" value="P-loop_NTPase"/>
</dbReference>
<evidence type="ECO:0000259" key="2">
    <source>
        <dbReference type="Pfam" id="PF00005"/>
    </source>
</evidence>
<dbReference type="GO" id="GO:0005524">
    <property type="term" value="F:ATP binding"/>
    <property type="evidence" value="ECO:0007669"/>
    <property type="project" value="UniProtKB-KW"/>
</dbReference>
<evidence type="ECO:0000313" key="3">
    <source>
        <dbReference type="EMBL" id="PAK72229.1"/>
    </source>
</evidence>
<dbReference type="PANTHER" id="PTHR42781">
    <property type="entry name" value="SPERMIDINE/PUTRESCINE IMPORT ATP-BINDING PROTEIN POTA"/>
    <property type="match status" value="1"/>
</dbReference>
<dbReference type="PANTHER" id="PTHR42781:SF4">
    <property type="entry name" value="SPERMIDINE_PUTRESCINE IMPORT ATP-BINDING PROTEIN POTA"/>
    <property type="match status" value="1"/>
</dbReference>
<organism evidence="3 4">
    <name type="scientific">Lentilactobacillus parakefiri</name>
    <dbReference type="NCBI Taxonomy" id="152332"/>
    <lineage>
        <taxon>Bacteria</taxon>
        <taxon>Bacillati</taxon>
        <taxon>Bacillota</taxon>
        <taxon>Bacilli</taxon>
        <taxon>Lactobacillales</taxon>
        <taxon>Lactobacillaceae</taxon>
        <taxon>Lentilactobacillus</taxon>
    </lineage>
</organism>
<dbReference type="Pfam" id="PF00005">
    <property type="entry name" value="ABC_tran"/>
    <property type="match status" value="1"/>
</dbReference>
<accession>A0A269XGI0</accession>
<dbReference type="EMBL" id="NCXI01000332">
    <property type="protein sequence ID" value="PAK72229.1"/>
    <property type="molecule type" value="Genomic_DNA"/>
</dbReference>
<keyword evidence="1" id="KW-0813">Transport</keyword>
<protein>
    <submittedName>
        <fullName evidence="3">Molybdenum ABC transporter ATP-binding protein</fullName>
    </submittedName>
</protein>
<reference evidence="3 4" key="1">
    <citation type="submission" date="2017-04" db="EMBL/GenBank/DDBJ databases">
        <title>Kefir bacterial isolates.</title>
        <authorList>
            <person name="Kim Y."/>
            <person name="Blasche S."/>
            <person name="Patil K.R."/>
        </authorList>
    </citation>
    <scope>NUCLEOTIDE SEQUENCE [LARGE SCALE GENOMIC DNA]</scope>
    <source>
        <strain evidence="3 4">OG2</strain>
    </source>
</reference>
<dbReference type="GO" id="GO:0016887">
    <property type="term" value="F:ATP hydrolysis activity"/>
    <property type="evidence" value="ECO:0007669"/>
    <property type="project" value="InterPro"/>
</dbReference>
<dbReference type="AlphaFoldDB" id="A0A269XGI0"/>
<comment type="caution">
    <text evidence="3">The sequence shown here is derived from an EMBL/GenBank/DDBJ whole genome shotgun (WGS) entry which is preliminary data.</text>
</comment>
<feature type="non-terminal residue" evidence="3">
    <location>
        <position position="1"/>
    </location>
</feature>
<keyword evidence="3" id="KW-0067">ATP-binding</keyword>